<keyword evidence="3" id="KW-0378">Hydrolase</keyword>
<comment type="caution">
    <text evidence="5">The sequence shown here is derived from an EMBL/GenBank/DDBJ whole genome shotgun (WGS) entry which is preliminary data.</text>
</comment>
<evidence type="ECO:0000259" key="4">
    <source>
        <dbReference type="Pfam" id="PF10502"/>
    </source>
</evidence>
<dbReference type="EC" id="3.4.21.89" evidence="3"/>
<sequence>MKERGVQEGKIPWKLIVGIILSVWLLRTFCAESFRIPANQMENTLLEGDHLWVWKSSYGVRVPQTPVSLPFCYDTIPGTKIRSYISLGIPEMYFFRKFPNRNDIVVFNIPSLEKNIPVDRKKIAVARCIGFPGDTVSFQNGVLRINGNFVSQPSRAIAAYFCADSVKSVIDSLFLKLNITPVSTKIEKKSLYFLSRYDYFRVKNLLASPDLLQEVNLDRNNFRVVLPLFGEATSVNAENASFIARLMSAYEGRDVEVRDGRIYDGETEIVSYRFAQPYYWVLADNREMGTDSRSFGALPHSHLVGKGSRVWLSFDSGKPFYKAFRIDRIFKVL</sequence>
<dbReference type="NCBIfam" id="TIGR02227">
    <property type="entry name" value="sigpep_I_bact"/>
    <property type="match status" value="1"/>
</dbReference>
<dbReference type="GeneID" id="92928967"/>
<evidence type="ECO:0000313" key="6">
    <source>
        <dbReference type="Proteomes" id="UP000262954"/>
    </source>
</evidence>
<accession>A0A354M096</accession>
<dbReference type="RefSeq" id="WP_022391230.1">
    <property type="nucleotide sequence ID" value="NZ_AP028032.1"/>
</dbReference>
<dbReference type="Proteomes" id="UP000262954">
    <property type="component" value="Unassembled WGS sequence"/>
</dbReference>
<dbReference type="SUPFAM" id="SSF51306">
    <property type="entry name" value="LexA/Signal peptidase"/>
    <property type="match status" value="1"/>
</dbReference>
<evidence type="ECO:0000256" key="1">
    <source>
        <dbReference type="ARBA" id="ARBA00009370"/>
    </source>
</evidence>
<comment type="similarity">
    <text evidence="1 3">Belongs to the peptidase S26 family.</text>
</comment>
<keyword evidence="3" id="KW-0645">Protease</keyword>
<dbReference type="InterPro" id="IPR019533">
    <property type="entry name" value="Peptidase_S26"/>
</dbReference>
<dbReference type="PANTHER" id="PTHR43390">
    <property type="entry name" value="SIGNAL PEPTIDASE I"/>
    <property type="match status" value="1"/>
</dbReference>
<proteinExistence type="inferred from homology"/>
<evidence type="ECO:0000313" key="5">
    <source>
        <dbReference type="EMBL" id="HBJ07935.1"/>
    </source>
</evidence>
<feature type="domain" description="Peptidase S26" evidence="4">
    <location>
        <begin position="14"/>
        <end position="156"/>
    </location>
</feature>
<gene>
    <name evidence="5" type="primary">lepB</name>
    <name evidence="5" type="ORF">DDY73_02920</name>
</gene>
<dbReference type="GO" id="GO:0016020">
    <property type="term" value="C:membrane"/>
    <property type="evidence" value="ECO:0007669"/>
    <property type="project" value="UniProtKB-SubCell"/>
</dbReference>
<dbReference type="GO" id="GO:0006465">
    <property type="term" value="P:signal peptide processing"/>
    <property type="evidence" value="ECO:0007669"/>
    <property type="project" value="InterPro"/>
</dbReference>
<evidence type="ECO:0000256" key="2">
    <source>
        <dbReference type="ARBA" id="ARBA00019232"/>
    </source>
</evidence>
<protein>
    <recommendedName>
        <fullName evidence="2 3">Signal peptidase I</fullName>
        <ecNumber evidence="3">3.4.21.89</ecNumber>
    </recommendedName>
</protein>
<dbReference type="CDD" id="cd06530">
    <property type="entry name" value="S26_SPase_I"/>
    <property type="match status" value="2"/>
</dbReference>
<comment type="catalytic activity">
    <reaction evidence="3">
        <text>Cleavage of hydrophobic, N-terminal signal or leader sequences from secreted and periplasmic proteins.</text>
        <dbReference type="EC" id="3.4.21.89"/>
    </reaction>
</comment>
<dbReference type="AlphaFoldDB" id="A0A354M096"/>
<dbReference type="GO" id="GO:0004252">
    <property type="term" value="F:serine-type endopeptidase activity"/>
    <property type="evidence" value="ECO:0007669"/>
    <property type="project" value="InterPro"/>
</dbReference>
<organism evidence="5 6">
    <name type="scientific">Coprobacter fastidiosus</name>
    <dbReference type="NCBI Taxonomy" id="1099853"/>
    <lineage>
        <taxon>Bacteria</taxon>
        <taxon>Pseudomonadati</taxon>
        <taxon>Bacteroidota</taxon>
        <taxon>Bacteroidia</taxon>
        <taxon>Bacteroidales</taxon>
        <taxon>Barnesiellaceae</taxon>
        <taxon>Coprobacter</taxon>
    </lineage>
</organism>
<dbReference type="Gene3D" id="2.10.109.10">
    <property type="entry name" value="Umud Fragment, subunit A"/>
    <property type="match status" value="1"/>
</dbReference>
<feature type="domain" description="Peptidase S26" evidence="4">
    <location>
        <begin position="276"/>
        <end position="311"/>
    </location>
</feature>
<dbReference type="PRINTS" id="PR00727">
    <property type="entry name" value="LEADERPTASE"/>
</dbReference>
<dbReference type="GO" id="GO:0009003">
    <property type="term" value="F:signal peptidase activity"/>
    <property type="evidence" value="ECO:0007669"/>
    <property type="project" value="UniProtKB-EC"/>
</dbReference>
<dbReference type="InterPro" id="IPR036286">
    <property type="entry name" value="LexA/Signal_pep-like_sf"/>
</dbReference>
<evidence type="ECO:0000256" key="3">
    <source>
        <dbReference type="RuleBase" id="RU362042"/>
    </source>
</evidence>
<dbReference type="InterPro" id="IPR000223">
    <property type="entry name" value="Pept_S26A_signal_pept_1"/>
</dbReference>
<comment type="subcellular location">
    <subcellularLocation>
        <location evidence="3">Membrane</location>
        <topology evidence="3">Single-pass type II membrane protein</topology>
    </subcellularLocation>
</comment>
<dbReference type="PANTHER" id="PTHR43390:SF1">
    <property type="entry name" value="CHLOROPLAST PROCESSING PEPTIDASE"/>
    <property type="match status" value="1"/>
</dbReference>
<name>A0A354M096_9BACT</name>
<reference evidence="5 6" key="1">
    <citation type="journal article" date="2018" name="Nat. Biotechnol.">
        <title>A standardized bacterial taxonomy based on genome phylogeny substantially revises the tree of life.</title>
        <authorList>
            <person name="Parks D.H."/>
            <person name="Chuvochina M."/>
            <person name="Waite D.W."/>
            <person name="Rinke C."/>
            <person name="Skarshewski A."/>
            <person name="Chaumeil P.A."/>
            <person name="Hugenholtz P."/>
        </authorList>
    </citation>
    <scope>NUCLEOTIDE SEQUENCE [LARGE SCALE GENOMIC DNA]</scope>
    <source>
        <strain evidence="5">UBA11482</strain>
    </source>
</reference>
<dbReference type="EMBL" id="DNWC01000043">
    <property type="protein sequence ID" value="HBJ07935.1"/>
    <property type="molecule type" value="Genomic_DNA"/>
</dbReference>
<dbReference type="Pfam" id="PF10502">
    <property type="entry name" value="Peptidase_S26"/>
    <property type="match status" value="2"/>
</dbReference>